<protein>
    <submittedName>
        <fullName evidence="2">Uncharacterized protein</fullName>
    </submittedName>
</protein>
<feature type="transmembrane region" description="Helical" evidence="1">
    <location>
        <begin position="12"/>
        <end position="34"/>
    </location>
</feature>
<dbReference type="AlphaFoldDB" id="A0A5N5UEI8"/>
<keyword evidence="1" id="KW-0812">Transmembrane</keyword>
<proteinExistence type="predicted"/>
<feature type="transmembrane region" description="Helical" evidence="1">
    <location>
        <begin position="65"/>
        <end position="84"/>
    </location>
</feature>
<evidence type="ECO:0000313" key="2">
    <source>
        <dbReference type="EMBL" id="KAB7516151.1"/>
    </source>
</evidence>
<accession>A0A5N5UEI8</accession>
<keyword evidence="3" id="KW-1185">Reference proteome</keyword>
<name>A0A5N5UEI8_9EURY</name>
<keyword evidence="1" id="KW-1133">Transmembrane helix</keyword>
<reference evidence="2 3" key="1">
    <citation type="submission" date="2019-10" db="EMBL/GenBank/DDBJ databases">
        <title>Unraveling microbial dark matter from salterns through culturing: the case of the genus Halosegnis.</title>
        <authorList>
            <person name="Duran-Viseras A."/>
            <person name="Andrei A.-S."/>
            <person name="Vera-Gargallo B."/>
            <person name="Ghai R."/>
            <person name="Sanchez-Porro C."/>
            <person name="Ventosa A."/>
        </authorList>
    </citation>
    <scope>NUCLEOTIDE SEQUENCE [LARGE SCALE GENOMIC DNA]</scope>
    <source>
        <strain evidence="2 3">F18-79</strain>
    </source>
</reference>
<dbReference type="Proteomes" id="UP000326865">
    <property type="component" value="Unassembled WGS sequence"/>
</dbReference>
<comment type="caution">
    <text evidence="2">The sequence shown here is derived from an EMBL/GenBank/DDBJ whole genome shotgun (WGS) entry which is preliminary data.</text>
</comment>
<evidence type="ECO:0000256" key="1">
    <source>
        <dbReference type="SAM" id="Phobius"/>
    </source>
</evidence>
<evidence type="ECO:0000313" key="3">
    <source>
        <dbReference type="Proteomes" id="UP000326865"/>
    </source>
</evidence>
<feature type="transmembrane region" description="Helical" evidence="1">
    <location>
        <begin position="40"/>
        <end position="58"/>
    </location>
</feature>
<keyword evidence="1" id="KW-0472">Membrane</keyword>
<gene>
    <name evidence="2" type="ORF">DM867_03155</name>
</gene>
<organism evidence="2 3">
    <name type="scientific">Halosegnis rubeus</name>
    <dbReference type="NCBI Taxonomy" id="2212850"/>
    <lineage>
        <taxon>Archaea</taxon>
        <taxon>Methanobacteriati</taxon>
        <taxon>Methanobacteriota</taxon>
        <taxon>Stenosarchaea group</taxon>
        <taxon>Halobacteria</taxon>
        <taxon>Halobacteriales</taxon>
        <taxon>Natronomonadaceae</taxon>
        <taxon>Halosegnis</taxon>
    </lineage>
</organism>
<sequence>MIERQERDIWRDGALFLIGFGGIFLGEFVLSGAVGADGTAVHGFLLGCSVGISCSGIFRATGKQAVYSTLALGVGFALGAVINLF</sequence>
<dbReference type="EMBL" id="QKKZ01000001">
    <property type="protein sequence ID" value="KAB7516151.1"/>
    <property type="molecule type" value="Genomic_DNA"/>
</dbReference>